<reference evidence="7" key="1">
    <citation type="journal article" date="2018" name="Mitochondrial DNA Part B Resour">
        <title>Complete mitochondrial genomes of six species of the freshwater red algal order Batrachospermales (Rhodophyta).</title>
        <authorList>
            <person name="Paiano M.O."/>
            <person name="Del Cortona A."/>
            <person name="Costa J.F."/>
            <person name="Liu S.-L."/>
            <person name="Verbruggen H."/>
            <person name="De Clerck O."/>
            <person name="Necchi O."/>
        </authorList>
    </citation>
    <scope>NUCLEOTIDE SEQUENCE</scope>
    <source>
        <strain evidence="7">J.0229</strain>
    </source>
</reference>
<evidence type="ECO:0000256" key="2">
    <source>
        <dbReference type="ARBA" id="ARBA00022692"/>
    </source>
</evidence>
<feature type="domain" description="NADH:quinone oxidoreductase/Mrp antiporter transmembrane" evidence="6">
    <location>
        <begin position="131"/>
        <end position="434"/>
    </location>
</feature>
<sequence length="495" mass="56842">MFISIYDFCSILSEIYMLICINFLLVYGVLFSTSLKKGYPNISLNLAWLCIQVSLISILILFFSSDFDIFIWNQLLTYNFFIYGIKLILLVSFIVWVLLSLFYATYEKLNSFEYWVLSLLAVVSMIFIVKSCDLLSMYLSIECQSLILYILASFKRTSEFSTESGLKYFILGAFSSALLLFGSSILYGLTGLTGFDDYMKLFSGLLLGDTVLNSGIIFGSLVICISLLFKISSAPFHVWSPDVYEGAPTSSTLFFSILPKLSILVLFLRFCFLGFQDFFYSWQKIIFFCTYLSIFVGTFGAFAQNKWKRFLAYSSINHVGFILLGFSTGELESIFSVIFYVLVYIILTFGVFAFLISLRYFYFPVHYQIRYIKDLISLFEINSTLTFSLTLLLFSMAGIPPLLGFFSKVFVLLIALQSNLYSLSFFSVIMSCITCFYYIRLIKLMYFDKTQSLMVTYPLNKLNSMLLSLFTVLSSFLFLDLELLLIFSTHISLLF</sequence>
<evidence type="ECO:0000256" key="3">
    <source>
        <dbReference type="ARBA" id="ARBA00022989"/>
    </source>
</evidence>
<keyword evidence="4 5" id="KW-0472">Membrane</keyword>
<feature type="transmembrane region" description="Helical" evidence="5">
    <location>
        <begin position="112"/>
        <end position="129"/>
    </location>
</feature>
<dbReference type="NCBIfam" id="TIGR01770">
    <property type="entry name" value="NDH_I_N"/>
    <property type="match status" value="1"/>
</dbReference>
<feature type="transmembrane region" description="Helical" evidence="5">
    <location>
        <begin position="281"/>
        <end position="303"/>
    </location>
</feature>
<dbReference type="PANTHER" id="PTHR22773">
    <property type="entry name" value="NADH DEHYDROGENASE"/>
    <property type="match status" value="1"/>
</dbReference>
<feature type="transmembrane region" description="Helical" evidence="5">
    <location>
        <begin position="420"/>
        <end position="441"/>
    </location>
</feature>
<dbReference type="Pfam" id="PF00361">
    <property type="entry name" value="Proton_antipo_M"/>
    <property type="match status" value="1"/>
</dbReference>
<dbReference type="GO" id="GO:0016020">
    <property type="term" value="C:membrane"/>
    <property type="evidence" value="ECO:0007669"/>
    <property type="project" value="UniProtKB-SubCell"/>
</dbReference>
<evidence type="ECO:0000313" key="8">
    <source>
        <dbReference type="EMBL" id="UEQ11850.1"/>
    </source>
</evidence>
<evidence type="ECO:0000256" key="5">
    <source>
        <dbReference type="SAM" id="Phobius"/>
    </source>
</evidence>
<geneLocation type="mitochondrion" evidence="7"/>
<feature type="transmembrane region" description="Helical" evidence="5">
    <location>
        <begin position="375"/>
        <end position="400"/>
    </location>
</feature>
<feature type="transmembrane region" description="Helical" evidence="5">
    <location>
        <begin position="210"/>
        <end position="231"/>
    </location>
</feature>
<organism evidence="7">
    <name type="scientific">Kumanoa mahlacensis</name>
    <dbReference type="NCBI Taxonomy" id="1196387"/>
    <lineage>
        <taxon>Eukaryota</taxon>
        <taxon>Rhodophyta</taxon>
        <taxon>Florideophyceae</taxon>
        <taxon>Nemaliophycidae</taxon>
        <taxon>Batrachospermales</taxon>
        <taxon>Batrachospermaceae</taxon>
        <taxon>Kumanoa</taxon>
    </lineage>
</organism>
<dbReference type="AlphaFoldDB" id="A0A343UXW2"/>
<evidence type="ECO:0000313" key="7">
    <source>
        <dbReference type="EMBL" id="AVK39519.1"/>
    </source>
</evidence>
<feature type="transmembrane region" description="Helical" evidence="5">
    <location>
        <begin position="166"/>
        <end position="190"/>
    </location>
</feature>
<reference evidence="8" key="3">
    <citation type="submission" date="2019-03" db="EMBL/GenBank/DDBJ databases">
        <title>Phycologia Chloroplast and mitochondrial genomes of Kumanoa mahlacensis.</title>
        <authorList>
            <person name="Fang K."/>
        </authorList>
    </citation>
    <scope>NUCLEOTIDE SEQUENCE</scope>
    <source>
        <strain evidence="8">SAS-FKP1701</strain>
    </source>
</reference>
<dbReference type="GeneID" id="38089407"/>
<gene>
    <name evidence="7" type="primary">nad2</name>
</gene>
<reference evidence="7" key="2">
    <citation type="submission" date="2018-01" db="EMBL/GenBank/DDBJ databases">
        <authorList>
            <person name="Gaut B.S."/>
            <person name="Morton B.R."/>
            <person name="Clegg M.T."/>
            <person name="Duvall M.R."/>
        </authorList>
    </citation>
    <scope>NUCLEOTIDE SEQUENCE</scope>
    <source>
        <strain evidence="7">J.0229</strain>
    </source>
</reference>
<dbReference type="GO" id="GO:0042773">
    <property type="term" value="P:ATP synthesis coupled electron transport"/>
    <property type="evidence" value="ECO:0007669"/>
    <property type="project" value="InterPro"/>
</dbReference>
<accession>A0A343UXW2</accession>
<keyword evidence="3 5" id="KW-1133">Transmembrane helix</keyword>
<feature type="transmembrane region" description="Helical" evidence="5">
    <location>
        <begin position="462"/>
        <end position="487"/>
    </location>
</feature>
<keyword evidence="2 5" id="KW-0812">Transmembrane</keyword>
<dbReference type="EMBL" id="MG787096">
    <property type="protein sequence ID" value="AVK39519.1"/>
    <property type="molecule type" value="Genomic_DNA"/>
</dbReference>
<feature type="transmembrane region" description="Helical" evidence="5">
    <location>
        <begin position="15"/>
        <end position="35"/>
    </location>
</feature>
<comment type="subcellular location">
    <subcellularLocation>
        <location evidence="1">Membrane</location>
        <topology evidence="1">Multi-pass membrane protein</topology>
    </subcellularLocation>
</comment>
<dbReference type="InterPro" id="IPR010096">
    <property type="entry name" value="NADH-Q_OxRdtase_suN/2"/>
</dbReference>
<feature type="transmembrane region" description="Helical" evidence="5">
    <location>
        <begin position="83"/>
        <end position="105"/>
    </location>
</feature>
<feature type="transmembrane region" description="Helical" evidence="5">
    <location>
        <begin position="135"/>
        <end position="154"/>
    </location>
</feature>
<feature type="transmembrane region" description="Helical" evidence="5">
    <location>
        <begin position="252"/>
        <end position="275"/>
    </location>
</feature>
<keyword evidence="7" id="KW-0496">Mitochondrion</keyword>
<evidence type="ECO:0000256" key="4">
    <source>
        <dbReference type="ARBA" id="ARBA00023136"/>
    </source>
</evidence>
<dbReference type="RefSeq" id="YP_009515566.1">
    <property type="nucleotide sequence ID" value="NC_039406.1"/>
</dbReference>
<dbReference type="HAMAP" id="MF_00445">
    <property type="entry name" value="NDH1_NuoN_1"/>
    <property type="match status" value="1"/>
</dbReference>
<feature type="transmembrane region" description="Helical" evidence="5">
    <location>
        <begin position="310"/>
        <end position="328"/>
    </location>
</feature>
<evidence type="ECO:0000256" key="1">
    <source>
        <dbReference type="ARBA" id="ARBA00004141"/>
    </source>
</evidence>
<dbReference type="InterPro" id="IPR001750">
    <property type="entry name" value="ND/Mrp_TM"/>
</dbReference>
<feature type="transmembrane region" description="Helical" evidence="5">
    <location>
        <begin position="42"/>
        <end position="63"/>
    </location>
</feature>
<proteinExistence type="inferred from homology"/>
<evidence type="ECO:0000259" key="6">
    <source>
        <dbReference type="Pfam" id="PF00361"/>
    </source>
</evidence>
<dbReference type="GO" id="GO:0008137">
    <property type="term" value="F:NADH dehydrogenase (ubiquinone) activity"/>
    <property type="evidence" value="ECO:0007669"/>
    <property type="project" value="InterPro"/>
</dbReference>
<dbReference type="EMBL" id="MK611801">
    <property type="protein sequence ID" value="UEQ11850.1"/>
    <property type="molecule type" value="Genomic_DNA"/>
</dbReference>
<name>A0A343UXW2_9FLOR</name>
<protein>
    <submittedName>
        <fullName evidence="7">NADH dehydrogenase subunit 2</fullName>
    </submittedName>
</protein>
<feature type="transmembrane region" description="Helical" evidence="5">
    <location>
        <begin position="334"/>
        <end position="363"/>
    </location>
</feature>